<comment type="caution">
    <text evidence="3">The sequence shown here is derived from an EMBL/GenBank/DDBJ whole genome shotgun (WGS) entry which is preliminary data.</text>
</comment>
<feature type="domain" description="Glycosyl transferase family 1" evidence="1">
    <location>
        <begin position="180"/>
        <end position="332"/>
    </location>
</feature>
<evidence type="ECO:0000259" key="1">
    <source>
        <dbReference type="Pfam" id="PF00534"/>
    </source>
</evidence>
<dbReference type="Pfam" id="PF00534">
    <property type="entry name" value="Glycos_transf_1"/>
    <property type="match status" value="1"/>
</dbReference>
<reference evidence="3" key="2">
    <citation type="journal article" date="2021" name="Mar. Drugs">
        <title>Genome Reduction and Secondary Metabolism of the Marine Sponge-Associated Cyanobacterium Leptothoe.</title>
        <authorList>
            <person name="Konstantinou D."/>
            <person name="Popin R.V."/>
            <person name="Fewer D.P."/>
            <person name="Sivonen K."/>
            <person name="Gkelis S."/>
        </authorList>
    </citation>
    <scope>NUCLEOTIDE SEQUENCE</scope>
    <source>
        <strain evidence="3">TAU-MAC 1115</strain>
    </source>
</reference>
<reference evidence="3" key="1">
    <citation type="submission" date="2020-11" db="EMBL/GenBank/DDBJ databases">
        <authorList>
            <person name="Konstantinou D."/>
            <person name="Gkelis S."/>
            <person name="Popin R."/>
            <person name="Fewer D."/>
            <person name="Sivonen K."/>
        </authorList>
    </citation>
    <scope>NUCLEOTIDE SEQUENCE</scope>
    <source>
        <strain evidence="3">TAU-MAC 1115</strain>
    </source>
</reference>
<dbReference type="Gene3D" id="3.40.50.2000">
    <property type="entry name" value="Glycogen Phosphorylase B"/>
    <property type="match status" value="2"/>
</dbReference>
<evidence type="ECO:0000259" key="2">
    <source>
        <dbReference type="Pfam" id="PF13439"/>
    </source>
</evidence>
<accession>A0A947GJT1</accession>
<organism evidence="3 4">
    <name type="scientific">Leptothoe spongobia TAU-MAC 1115</name>
    <dbReference type="NCBI Taxonomy" id="1967444"/>
    <lineage>
        <taxon>Bacteria</taxon>
        <taxon>Bacillati</taxon>
        <taxon>Cyanobacteriota</taxon>
        <taxon>Cyanophyceae</taxon>
        <taxon>Nodosilineales</taxon>
        <taxon>Cymatolegaceae</taxon>
        <taxon>Leptothoe</taxon>
        <taxon>Leptothoe spongobia</taxon>
    </lineage>
</organism>
<dbReference type="InterPro" id="IPR028098">
    <property type="entry name" value="Glyco_trans_4-like_N"/>
</dbReference>
<protein>
    <submittedName>
        <fullName evidence="3">Glycosyltransferase family 4 protein</fullName>
    </submittedName>
</protein>
<dbReference type="PANTHER" id="PTHR45947:SF3">
    <property type="entry name" value="SULFOQUINOVOSYL TRANSFERASE SQD2"/>
    <property type="match status" value="1"/>
</dbReference>
<dbReference type="EMBL" id="JADOES010000041">
    <property type="protein sequence ID" value="MBT9317260.1"/>
    <property type="molecule type" value="Genomic_DNA"/>
</dbReference>
<dbReference type="GO" id="GO:0016758">
    <property type="term" value="F:hexosyltransferase activity"/>
    <property type="evidence" value="ECO:0007669"/>
    <property type="project" value="TreeGrafter"/>
</dbReference>
<dbReference type="RefSeq" id="WP_215610324.1">
    <property type="nucleotide sequence ID" value="NZ_JADOES010000041.1"/>
</dbReference>
<gene>
    <name evidence="3" type="ORF">IXB50_17690</name>
</gene>
<proteinExistence type="predicted"/>
<evidence type="ECO:0000313" key="4">
    <source>
        <dbReference type="Proteomes" id="UP000717364"/>
    </source>
</evidence>
<dbReference type="Pfam" id="PF13439">
    <property type="entry name" value="Glyco_transf_4"/>
    <property type="match status" value="1"/>
</dbReference>
<feature type="domain" description="Glycosyltransferase subfamily 4-like N-terminal" evidence="2">
    <location>
        <begin position="15"/>
        <end position="161"/>
    </location>
</feature>
<dbReference type="SUPFAM" id="SSF53756">
    <property type="entry name" value="UDP-Glycosyltransferase/glycogen phosphorylase"/>
    <property type="match status" value="1"/>
</dbReference>
<dbReference type="InterPro" id="IPR001296">
    <property type="entry name" value="Glyco_trans_1"/>
</dbReference>
<sequence length="357" mass="39715">MRILHLLNDSCNLGNGIVNVAIDLACLQRQSGHTVAVAAGPPKNGVQDYGSLLKQYSVQQFSLDQTRTPHKLLAAVWRYRKIIKDFQPTIVHAHMMTGIVLAKALQFKSNYRLVSTVHSDFQHSAILMGLADQVIAVSHAVATKMQNRGIPQHKFRVVHNGTIGSPRQPPLQSYTPVSLKRPAIVTVAGLYHRKGIAELITEFNQVAQAIPTANLYLVGDGPDRHQFETQAKASPFAHRIHFEGFQPEPWRYLRSTDAFVLPSRHEAFGLVLSEAREAGCAIVANRVDGIPEALDNGQAGLLISPHNSNSFAKALIRLLTNKKYLAHWQQMSQQNLKKLDAHRVCQETLAIYQELTR</sequence>
<dbReference type="Proteomes" id="UP000717364">
    <property type="component" value="Unassembled WGS sequence"/>
</dbReference>
<keyword evidence="4" id="KW-1185">Reference proteome</keyword>
<dbReference type="AlphaFoldDB" id="A0A947GJT1"/>
<dbReference type="InterPro" id="IPR050194">
    <property type="entry name" value="Glycosyltransferase_grp1"/>
</dbReference>
<dbReference type="PANTHER" id="PTHR45947">
    <property type="entry name" value="SULFOQUINOVOSYL TRANSFERASE SQD2"/>
    <property type="match status" value="1"/>
</dbReference>
<name>A0A947GJT1_9CYAN</name>
<evidence type="ECO:0000313" key="3">
    <source>
        <dbReference type="EMBL" id="MBT9317260.1"/>
    </source>
</evidence>
<dbReference type="CDD" id="cd03801">
    <property type="entry name" value="GT4_PimA-like"/>
    <property type="match status" value="1"/>
</dbReference>